<comment type="caution">
    <text evidence="2">The sequence shown here is derived from an EMBL/GenBank/DDBJ whole genome shotgun (WGS) entry which is preliminary data.</text>
</comment>
<protein>
    <recommendedName>
        <fullName evidence="1">Reverse transcriptase domain-containing protein</fullName>
    </recommendedName>
</protein>
<name>A0A5J4N457_9TREM</name>
<dbReference type="Proteomes" id="UP000324629">
    <property type="component" value="Unassembled WGS sequence"/>
</dbReference>
<organism evidence="2 3">
    <name type="scientific">Paragonimus westermani</name>
    <dbReference type="NCBI Taxonomy" id="34504"/>
    <lineage>
        <taxon>Eukaryota</taxon>
        <taxon>Metazoa</taxon>
        <taxon>Spiralia</taxon>
        <taxon>Lophotrochozoa</taxon>
        <taxon>Platyhelminthes</taxon>
        <taxon>Trematoda</taxon>
        <taxon>Digenea</taxon>
        <taxon>Plagiorchiida</taxon>
        <taxon>Troglotremata</taxon>
        <taxon>Troglotrematidae</taxon>
        <taxon>Paragonimus</taxon>
    </lineage>
</organism>
<evidence type="ECO:0000313" key="2">
    <source>
        <dbReference type="EMBL" id="KAA3670323.1"/>
    </source>
</evidence>
<feature type="domain" description="Reverse transcriptase" evidence="1">
    <location>
        <begin position="150"/>
        <end position="394"/>
    </location>
</feature>
<dbReference type="AlphaFoldDB" id="A0A5J4N457"/>
<evidence type="ECO:0000259" key="1">
    <source>
        <dbReference type="PROSITE" id="PS50878"/>
    </source>
</evidence>
<accession>A0A5J4N457</accession>
<dbReference type="Gene3D" id="3.30.70.270">
    <property type="match status" value="1"/>
</dbReference>
<sequence length="394" mass="44429">MYNKTKKCAKRAVANAMKGASEKLMKELENDKSSRVMFKVAKQAVKDKKDIIGNGCVRDKSGRLCIGKIEQAAAWKEYMEKVMNEENEWDGIVDVEIMQGPMDMVTREEVMNAIKAMKIGKAGGLSEVVAEHITASGNVGIDVITDIANRVLAGDDIPDDWRYSVLVPLYKGKGDVRDCGSYRGVKLLEHGMKVVERVFERRLRKMVNIDEMQFGFMPGKGTVDALFIARMLQEKYRRKKKKLYMCFVDLEKAFDRVPRKVIEWSLRKKGVNERLVRAIMRLYEGAQTMVKVGGGMSEAFDVNVGVHQGSVLSPFLFVIIMDVVCGDIMKGLLFEILYADDLVLMADNMEDLQLKFDGWKNAIEGKGMKINMGKTKMMVSGTDGEKETQKEIQV</sequence>
<dbReference type="InterPro" id="IPR043128">
    <property type="entry name" value="Rev_trsase/Diguanyl_cyclase"/>
</dbReference>
<dbReference type="Pfam" id="PF00078">
    <property type="entry name" value="RVT_1"/>
    <property type="match status" value="1"/>
</dbReference>
<dbReference type="SUPFAM" id="SSF56672">
    <property type="entry name" value="DNA/RNA polymerases"/>
    <property type="match status" value="1"/>
</dbReference>
<dbReference type="PROSITE" id="PS50878">
    <property type="entry name" value="RT_POL"/>
    <property type="match status" value="1"/>
</dbReference>
<proteinExistence type="predicted"/>
<dbReference type="CDD" id="cd01650">
    <property type="entry name" value="RT_nLTR_like"/>
    <property type="match status" value="1"/>
</dbReference>
<evidence type="ECO:0000313" key="3">
    <source>
        <dbReference type="Proteomes" id="UP000324629"/>
    </source>
</evidence>
<dbReference type="InterPro" id="IPR043502">
    <property type="entry name" value="DNA/RNA_pol_sf"/>
</dbReference>
<reference evidence="2 3" key="1">
    <citation type="journal article" date="2019" name="Gigascience">
        <title>Whole-genome sequence of the oriental lung fluke Paragonimus westermani.</title>
        <authorList>
            <person name="Oey H."/>
            <person name="Zakrzewski M."/>
            <person name="Narain K."/>
            <person name="Devi K.R."/>
            <person name="Agatsuma T."/>
            <person name="Nawaratna S."/>
            <person name="Gobert G.N."/>
            <person name="Jones M.K."/>
            <person name="Ragan M.A."/>
            <person name="McManus D.P."/>
            <person name="Krause L."/>
        </authorList>
    </citation>
    <scope>NUCLEOTIDE SEQUENCE [LARGE SCALE GENOMIC DNA]</scope>
    <source>
        <strain evidence="2 3">IND2009</strain>
    </source>
</reference>
<dbReference type="InterPro" id="IPR000477">
    <property type="entry name" value="RT_dom"/>
</dbReference>
<keyword evidence="3" id="KW-1185">Reference proteome</keyword>
<dbReference type="PANTHER" id="PTHR19446">
    <property type="entry name" value="REVERSE TRANSCRIPTASES"/>
    <property type="match status" value="1"/>
</dbReference>
<dbReference type="EMBL" id="QNGE01011465">
    <property type="protein sequence ID" value="KAA3670323.1"/>
    <property type="molecule type" value="Genomic_DNA"/>
</dbReference>
<gene>
    <name evidence="2" type="ORF">DEA37_0010186</name>
</gene>